<feature type="region of interest" description="Disordered" evidence="1">
    <location>
        <begin position="172"/>
        <end position="198"/>
    </location>
</feature>
<sequence length="269" mass="29928">MPPLYPSPGPFPSHQALAAVDKDQVRKAYYETTSSRALPGREVSEEIRGENFLNVHCIGQRNTRYLQWTRNFAPLTTRVACHHTKTYVPLPLGDNKINMDLAKSFKSGWQQSKGGSSAAMDGCSMYEGHFVGCSAKELQNARQPSRKPPQTLTHTVCPAGALLELQSHEHRRFAAPSGPGLRSQRVKPPRPNLEMGGAAVDPAKRSAYSREHLWLTASEPQLLPSHKDRPVNNAEVNFEVLDARPDSRAEQSQQMCCCLRRNPYMSPGQ</sequence>
<evidence type="ECO:0000313" key="2">
    <source>
        <dbReference type="EMBL" id="CAJ1380039.1"/>
    </source>
</evidence>
<gene>
    <name evidence="2" type="ORF">EVOR1521_LOCUS8096</name>
</gene>
<name>A0AA36MTT5_9DINO</name>
<evidence type="ECO:0000313" key="3">
    <source>
        <dbReference type="Proteomes" id="UP001178507"/>
    </source>
</evidence>
<dbReference type="Proteomes" id="UP001178507">
    <property type="component" value="Unassembled WGS sequence"/>
</dbReference>
<organism evidence="2 3">
    <name type="scientific">Effrenium voratum</name>
    <dbReference type="NCBI Taxonomy" id="2562239"/>
    <lineage>
        <taxon>Eukaryota</taxon>
        <taxon>Sar</taxon>
        <taxon>Alveolata</taxon>
        <taxon>Dinophyceae</taxon>
        <taxon>Suessiales</taxon>
        <taxon>Symbiodiniaceae</taxon>
        <taxon>Effrenium</taxon>
    </lineage>
</organism>
<dbReference type="AlphaFoldDB" id="A0AA36MTT5"/>
<keyword evidence="3" id="KW-1185">Reference proteome</keyword>
<accession>A0AA36MTT5</accession>
<evidence type="ECO:0000256" key="1">
    <source>
        <dbReference type="SAM" id="MobiDB-lite"/>
    </source>
</evidence>
<reference evidence="2" key="1">
    <citation type="submission" date="2023-08" db="EMBL/GenBank/DDBJ databases">
        <authorList>
            <person name="Chen Y."/>
            <person name="Shah S."/>
            <person name="Dougan E. K."/>
            <person name="Thang M."/>
            <person name="Chan C."/>
        </authorList>
    </citation>
    <scope>NUCLEOTIDE SEQUENCE</scope>
</reference>
<proteinExistence type="predicted"/>
<dbReference type="EMBL" id="CAUJNA010000678">
    <property type="protein sequence ID" value="CAJ1380039.1"/>
    <property type="molecule type" value="Genomic_DNA"/>
</dbReference>
<comment type="caution">
    <text evidence="2">The sequence shown here is derived from an EMBL/GenBank/DDBJ whole genome shotgun (WGS) entry which is preliminary data.</text>
</comment>
<protein>
    <submittedName>
        <fullName evidence="2">Uncharacterized protein</fullName>
    </submittedName>
</protein>